<dbReference type="AlphaFoldDB" id="A0A1Y5PL39"/>
<evidence type="ECO:0000256" key="1">
    <source>
        <dbReference type="SAM" id="MobiDB-lite"/>
    </source>
</evidence>
<reference evidence="2" key="1">
    <citation type="submission" date="2016-03" db="EMBL/GenBank/DDBJ databases">
        <authorList>
            <person name="Ploux O."/>
        </authorList>
    </citation>
    <scope>NUCLEOTIDE SEQUENCE</scope>
    <source>
        <strain evidence="2">UC10</strain>
    </source>
</reference>
<evidence type="ECO:0000313" key="2">
    <source>
        <dbReference type="EMBL" id="SBS78049.1"/>
    </source>
</evidence>
<organism evidence="2">
    <name type="scientific">uncultured Mycobacterium sp</name>
    <dbReference type="NCBI Taxonomy" id="171292"/>
    <lineage>
        <taxon>Bacteria</taxon>
        <taxon>Bacillati</taxon>
        <taxon>Actinomycetota</taxon>
        <taxon>Actinomycetes</taxon>
        <taxon>Mycobacteriales</taxon>
        <taxon>Mycobacteriaceae</taxon>
        <taxon>Mycobacterium</taxon>
        <taxon>environmental samples</taxon>
    </lineage>
</organism>
<name>A0A1Y5PL39_9MYCO</name>
<accession>A0A1Y5PL39</accession>
<dbReference type="EMBL" id="FLQS01000045">
    <property type="protein sequence ID" value="SBS78049.1"/>
    <property type="molecule type" value="Genomic_DNA"/>
</dbReference>
<protein>
    <submittedName>
        <fullName evidence="2">Uncharacterized protein</fullName>
    </submittedName>
</protein>
<proteinExistence type="predicted"/>
<feature type="region of interest" description="Disordered" evidence="1">
    <location>
        <begin position="1"/>
        <end position="29"/>
    </location>
</feature>
<sequence length="182" mass="18915">MLFVGDEGENQIARRDDAGPLEVPGDGDHHAAHVLHVDSAAAPDIAVSDGTGEGMHAPVGRLGGDDIEVAVDQQRTAAAVGTGETDEDVAATRRTGLDILGGVPDRGQLLGDPEGTLRLTLGGGQLTGVGGVEPDQGADEIDDLVDGLSHSPLSYHWRDRPAGAEVGHYHKFPFNHSRNTPI</sequence>
<gene>
    <name evidence="2" type="ORF">MHPYR_50216</name>
</gene>